<reference evidence="2 3" key="2">
    <citation type="journal article" date="2016" name="Genome Announc.">
        <title>Draft Genome Sequence of Oceanobacillus picturae Heshi-B3, Isolated from Fermented Rice Bran in a Traditional Japanese Seafood Dish.</title>
        <authorList>
            <person name="Akuzawa S."/>
            <person name="Nagaoka J."/>
            <person name="Kanekatsu M."/>
            <person name="Kanesaki Y."/>
            <person name="Suzuki T."/>
        </authorList>
    </citation>
    <scope>NUCLEOTIDE SEQUENCE [LARGE SCALE GENOMIC DNA]</scope>
    <source>
        <strain evidence="2 3">Heshi-B3</strain>
    </source>
</reference>
<feature type="transmembrane region" description="Helical" evidence="1">
    <location>
        <begin position="98"/>
        <end position="117"/>
    </location>
</feature>
<dbReference type="InterPro" id="IPR021354">
    <property type="entry name" value="DUF2975"/>
</dbReference>
<comment type="caution">
    <text evidence="2">The sequence shown here is derived from an EMBL/GenBank/DDBJ whole genome shotgun (WGS) entry which is preliminary data.</text>
</comment>
<evidence type="ECO:0000313" key="2">
    <source>
        <dbReference type="EMBL" id="GAQ17697.1"/>
    </source>
</evidence>
<evidence type="ECO:0000256" key="1">
    <source>
        <dbReference type="SAM" id="Phobius"/>
    </source>
</evidence>
<dbReference type="Proteomes" id="UP000052946">
    <property type="component" value="Unassembled WGS sequence"/>
</dbReference>
<keyword evidence="1" id="KW-0812">Transmembrane</keyword>
<name>A0A0U9H8T6_9BACI</name>
<evidence type="ECO:0000313" key="3">
    <source>
        <dbReference type="Proteomes" id="UP000052946"/>
    </source>
</evidence>
<feature type="transmembrane region" description="Helical" evidence="1">
    <location>
        <begin position="123"/>
        <end position="146"/>
    </location>
</feature>
<keyword evidence="1" id="KW-0472">Membrane</keyword>
<proteinExistence type="predicted"/>
<gene>
    <name evidence="2" type="ORF">OPHB3_1622</name>
</gene>
<accession>A0A0U9H8T6</accession>
<dbReference type="Pfam" id="PF11188">
    <property type="entry name" value="DUF2975"/>
    <property type="match status" value="1"/>
</dbReference>
<feature type="transmembrane region" description="Helical" evidence="1">
    <location>
        <begin position="7"/>
        <end position="28"/>
    </location>
</feature>
<dbReference type="EMBL" id="BBXV01000019">
    <property type="protein sequence ID" value="GAQ17697.1"/>
    <property type="molecule type" value="Genomic_DNA"/>
</dbReference>
<keyword evidence="1" id="KW-1133">Transmembrane helix</keyword>
<dbReference type="OrthoDB" id="1100174at2"/>
<sequence length="164" mass="17850">MKQGSTTFLKIAVFLMGIPVLALAILLLPKIGMEAMDQAASGGTQLAYMVFGILFIMYVSIIPFYFALYQAFKLLSYIDKNRAFSDISVIALKKIKQCAITISGLYVIALPLVYIIAEWDDAPGLIIVGMVPIGASLVIAVFAAVLQRLLKEAINIKSENDLTV</sequence>
<feature type="transmembrane region" description="Helical" evidence="1">
    <location>
        <begin position="48"/>
        <end position="72"/>
    </location>
</feature>
<protein>
    <submittedName>
        <fullName evidence="2">Membrane protein</fullName>
    </submittedName>
</protein>
<reference evidence="3" key="1">
    <citation type="submission" date="2015-07" db="EMBL/GenBank/DDBJ databases">
        <title>Draft Genome Sequence of Oceanobacillus picturae Heshi-B3 that Was Isolated from Fermented Rice Bran with Aging Salted Mackerel, Which Was Named Heshiko as Traditional Fermented Seafood in Japan.</title>
        <authorList>
            <person name="Akuzawa S."/>
            <person name="Nakagawa J."/>
            <person name="Kanekatsu T."/>
            <person name="Kanesaki Y."/>
            <person name="Suzuki T."/>
        </authorList>
    </citation>
    <scope>NUCLEOTIDE SEQUENCE [LARGE SCALE GENOMIC DNA]</scope>
    <source>
        <strain evidence="3">Heshi-B3</strain>
    </source>
</reference>
<organism evidence="2 3">
    <name type="scientific">Oceanobacillus picturae</name>
    <dbReference type="NCBI Taxonomy" id="171693"/>
    <lineage>
        <taxon>Bacteria</taxon>
        <taxon>Bacillati</taxon>
        <taxon>Bacillota</taxon>
        <taxon>Bacilli</taxon>
        <taxon>Bacillales</taxon>
        <taxon>Bacillaceae</taxon>
        <taxon>Oceanobacillus</taxon>
    </lineage>
</organism>
<dbReference type="RefSeq" id="WP_058949977.1">
    <property type="nucleotide sequence ID" value="NZ_BBXV01000019.1"/>
</dbReference>
<dbReference type="AlphaFoldDB" id="A0A0U9H8T6"/>